<evidence type="ECO:0000256" key="3">
    <source>
        <dbReference type="ARBA" id="ARBA00023125"/>
    </source>
</evidence>
<evidence type="ECO:0000313" key="7">
    <source>
        <dbReference type="Proteomes" id="UP000263486"/>
    </source>
</evidence>
<dbReference type="SMART" id="SM00422">
    <property type="entry name" value="HTH_MERR"/>
    <property type="match status" value="1"/>
</dbReference>
<sequence length="273" mass="32229">MKKKYKINEIAGFFKISRQTLIYYDEIGLFKPKFVDTETSYRYYGEDQFSNLRFILILKEAGFSLKEIREYTKSRSPEESLEYLEEKKRLVDLKIKKMIESKLIIDKKISEIKNMMKKDDIEPQIIYLESMEAVAIQIEKPCDYLKYDKTFSDLMEIREELDIKGDDYFVRISKEDIILGNTMEVKTIGFFTPTSCNHKNSLKIEGGWFASIIHKDTWDTIEESYKKLLKYIKDNGYEVIGDSMEFFNEVIVHLGKGEGSTIQITFPVKYRGR</sequence>
<reference evidence="6 7" key="1">
    <citation type="submission" date="2018-08" db="EMBL/GenBank/DDBJ databases">
        <title>Draft genome sequence of Psychrilyobacter sp. strain SD5 isolated from Black Sea water.</title>
        <authorList>
            <person name="Yadav S."/>
            <person name="Villanueva L."/>
            <person name="Damste J.S.S."/>
        </authorList>
    </citation>
    <scope>NUCLEOTIDE SEQUENCE [LARGE SCALE GENOMIC DNA]</scope>
    <source>
        <strain evidence="6 7">SD5</strain>
    </source>
</reference>
<gene>
    <name evidence="6" type="ORF">DYH56_06995</name>
</gene>
<dbReference type="EMBL" id="QUAJ01000010">
    <property type="protein sequence ID" value="REI41408.1"/>
    <property type="molecule type" value="Genomic_DNA"/>
</dbReference>
<dbReference type="Gene3D" id="3.20.80.10">
    <property type="entry name" value="Regulatory factor, effector binding domain"/>
    <property type="match status" value="1"/>
</dbReference>
<keyword evidence="4" id="KW-0804">Transcription</keyword>
<dbReference type="InterPro" id="IPR047057">
    <property type="entry name" value="MerR_fam"/>
</dbReference>
<organism evidence="6 7">
    <name type="scientific">Psychrilyobacter piezotolerans</name>
    <dbReference type="NCBI Taxonomy" id="2293438"/>
    <lineage>
        <taxon>Bacteria</taxon>
        <taxon>Fusobacteriati</taxon>
        <taxon>Fusobacteriota</taxon>
        <taxon>Fusobacteriia</taxon>
        <taxon>Fusobacteriales</taxon>
        <taxon>Fusobacteriaceae</taxon>
        <taxon>Psychrilyobacter</taxon>
    </lineage>
</organism>
<evidence type="ECO:0000313" key="6">
    <source>
        <dbReference type="EMBL" id="REI41408.1"/>
    </source>
</evidence>
<dbReference type="SUPFAM" id="SSF46955">
    <property type="entry name" value="Putative DNA-binding domain"/>
    <property type="match status" value="1"/>
</dbReference>
<dbReference type="Gene3D" id="1.10.1660.10">
    <property type="match status" value="1"/>
</dbReference>
<evidence type="ECO:0000256" key="1">
    <source>
        <dbReference type="ARBA" id="ARBA00022491"/>
    </source>
</evidence>
<dbReference type="InterPro" id="IPR000551">
    <property type="entry name" value="MerR-type_HTH_dom"/>
</dbReference>
<dbReference type="Proteomes" id="UP000263486">
    <property type="component" value="Unassembled WGS sequence"/>
</dbReference>
<evidence type="ECO:0000256" key="4">
    <source>
        <dbReference type="ARBA" id="ARBA00023163"/>
    </source>
</evidence>
<evidence type="ECO:0000259" key="5">
    <source>
        <dbReference type="PROSITE" id="PS50937"/>
    </source>
</evidence>
<proteinExistence type="predicted"/>
<dbReference type="Pfam" id="PF13411">
    <property type="entry name" value="MerR_1"/>
    <property type="match status" value="1"/>
</dbReference>
<accession>A0ABX9KHA8</accession>
<protein>
    <submittedName>
        <fullName evidence="6">MerR family transcriptional regulator</fullName>
    </submittedName>
</protein>
<comment type="caution">
    <text evidence="6">The sequence shown here is derived from an EMBL/GenBank/DDBJ whole genome shotgun (WGS) entry which is preliminary data.</text>
</comment>
<dbReference type="Pfam" id="PF06445">
    <property type="entry name" value="GyrI-like"/>
    <property type="match status" value="1"/>
</dbReference>
<keyword evidence="2" id="KW-0805">Transcription regulation</keyword>
<keyword evidence="7" id="KW-1185">Reference proteome</keyword>
<dbReference type="RefSeq" id="WP_114642156.1">
    <property type="nucleotide sequence ID" value="NZ_JAACIO010000011.1"/>
</dbReference>
<dbReference type="PANTHER" id="PTHR30204:SF69">
    <property type="entry name" value="MERR-FAMILY TRANSCRIPTIONAL REGULATOR"/>
    <property type="match status" value="1"/>
</dbReference>
<dbReference type="InterPro" id="IPR029442">
    <property type="entry name" value="GyrI-like"/>
</dbReference>
<evidence type="ECO:0000256" key="2">
    <source>
        <dbReference type="ARBA" id="ARBA00023015"/>
    </source>
</evidence>
<dbReference type="PANTHER" id="PTHR30204">
    <property type="entry name" value="REDOX-CYCLING DRUG-SENSING TRANSCRIPTIONAL ACTIVATOR SOXR"/>
    <property type="match status" value="1"/>
</dbReference>
<dbReference type="PROSITE" id="PS50937">
    <property type="entry name" value="HTH_MERR_2"/>
    <property type="match status" value="1"/>
</dbReference>
<keyword evidence="3" id="KW-0238">DNA-binding</keyword>
<feature type="domain" description="HTH merR-type" evidence="5">
    <location>
        <begin position="4"/>
        <end position="74"/>
    </location>
</feature>
<keyword evidence="1" id="KW-0678">Repressor</keyword>
<dbReference type="SUPFAM" id="SSF55136">
    <property type="entry name" value="Probable bacterial effector-binding domain"/>
    <property type="match status" value="1"/>
</dbReference>
<dbReference type="InterPro" id="IPR011256">
    <property type="entry name" value="Reg_factor_effector_dom_sf"/>
</dbReference>
<name>A0ABX9KHA8_9FUSO</name>
<dbReference type="InterPro" id="IPR009061">
    <property type="entry name" value="DNA-bd_dom_put_sf"/>
</dbReference>